<proteinExistence type="predicted"/>
<protein>
    <submittedName>
        <fullName evidence="1">Uncharacterized protein</fullName>
    </submittedName>
</protein>
<sequence>MPRRGTDSGDSAESQLQELYKMGAELQQQQEVLLHQLNKIGQAKHRSLLASKAAEAALEYMREAKPEARVYKQIARL</sequence>
<dbReference type="AlphaFoldDB" id="U6MH16"/>
<dbReference type="RefSeq" id="XP_013337590.1">
    <property type="nucleotide sequence ID" value="XM_013482136.1"/>
</dbReference>
<dbReference type="Proteomes" id="UP000030763">
    <property type="component" value="Unassembled WGS sequence"/>
</dbReference>
<evidence type="ECO:0000313" key="2">
    <source>
        <dbReference type="Proteomes" id="UP000030763"/>
    </source>
</evidence>
<dbReference type="GeneID" id="25337631"/>
<evidence type="ECO:0000313" key="1">
    <source>
        <dbReference type="EMBL" id="CDJ60940.1"/>
    </source>
</evidence>
<keyword evidence="2" id="KW-1185">Reference proteome</keyword>
<dbReference type="EMBL" id="HG721962">
    <property type="protein sequence ID" value="CDJ60940.1"/>
    <property type="molecule type" value="Genomic_DNA"/>
</dbReference>
<organism evidence="1 2">
    <name type="scientific">Eimeria maxima</name>
    <name type="common">Coccidian parasite</name>
    <dbReference type="NCBI Taxonomy" id="5804"/>
    <lineage>
        <taxon>Eukaryota</taxon>
        <taxon>Sar</taxon>
        <taxon>Alveolata</taxon>
        <taxon>Apicomplexa</taxon>
        <taxon>Conoidasida</taxon>
        <taxon>Coccidia</taxon>
        <taxon>Eucoccidiorida</taxon>
        <taxon>Eimeriorina</taxon>
        <taxon>Eimeriidae</taxon>
        <taxon>Eimeria</taxon>
    </lineage>
</organism>
<name>U6MH16_EIMMA</name>
<gene>
    <name evidence="1" type="ORF">EMWEY_00036450</name>
</gene>
<reference evidence="1" key="2">
    <citation type="submission" date="2013-10" db="EMBL/GenBank/DDBJ databases">
        <authorList>
            <person name="Aslett M."/>
        </authorList>
    </citation>
    <scope>NUCLEOTIDE SEQUENCE [LARGE SCALE GENOMIC DNA]</scope>
    <source>
        <strain evidence="1">Weybridge</strain>
    </source>
</reference>
<accession>U6MH16</accession>
<dbReference type="VEuPathDB" id="ToxoDB:EMWEY_00036450"/>
<reference evidence="1" key="1">
    <citation type="submission" date="2013-10" db="EMBL/GenBank/DDBJ databases">
        <title>Genomic analysis of the causative agents of coccidiosis in chickens.</title>
        <authorList>
            <person name="Reid A.J."/>
            <person name="Blake D."/>
            <person name="Billington K."/>
            <person name="Browne H."/>
            <person name="Dunn M."/>
            <person name="Hung S."/>
            <person name="Kawahara F."/>
            <person name="Miranda-Saavedra D."/>
            <person name="Mourier T."/>
            <person name="Nagra H."/>
            <person name="Otto T.D."/>
            <person name="Rawlings N."/>
            <person name="Sanchez A."/>
            <person name="Sanders M."/>
            <person name="Subramaniam C."/>
            <person name="Tay Y."/>
            <person name="Dear P."/>
            <person name="Doerig C."/>
            <person name="Gruber A."/>
            <person name="Parkinson J."/>
            <person name="Shirley M."/>
            <person name="Wan K.L."/>
            <person name="Berriman M."/>
            <person name="Tomley F."/>
            <person name="Pain A."/>
        </authorList>
    </citation>
    <scope>NUCLEOTIDE SEQUENCE [LARGE SCALE GENOMIC DNA]</scope>
    <source>
        <strain evidence="1">Weybridge</strain>
    </source>
</reference>
<dbReference type="OMA" id="EYMREAK"/>